<reference evidence="2 3" key="1">
    <citation type="submission" date="2023-09" db="EMBL/GenBank/DDBJ databases">
        <title>Multi-omics analysis of a traditional fermented food reveals byproduct-associated fungal strains for waste-to-food upcycling.</title>
        <authorList>
            <consortium name="Lawrence Berkeley National Laboratory"/>
            <person name="Rekdal V.M."/>
            <person name="Villalobos-Escobedo J.M."/>
            <person name="Rodriguez-Valeron N."/>
            <person name="Garcia M.O."/>
            <person name="Vasquez D.P."/>
            <person name="Damayanti I."/>
            <person name="Sorensen P.M."/>
            <person name="Baidoo E.E."/>
            <person name="De Carvalho A.C."/>
            <person name="Riley R."/>
            <person name="Lipzen A."/>
            <person name="He G."/>
            <person name="Yan M."/>
            <person name="Haridas S."/>
            <person name="Daum C."/>
            <person name="Yoshinaga Y."/>
            <person name="Ng V."/>
            <person name="Grigoriev I.V."/>
            <person name="Munk R."/>
            <person name="Nuraida L."/>
            <person name="Wijaya C.H."/>
            <person name="Morales P.-C."/>
            <person name="Keasling J.D."/>
        </authorList>
    </citation>
    <scope>NUCLEOTIDE SEQUENCE [LARGE SCALE GENOMIC DNA]</scope>
    <source>
        <strain evidence="2 3">FGSC 2613</strain>
    </source>
</reference>
<gene>
    <name evidence="2" type="ORF">QR685DRAFT_598460</name>
</gene>
<sequence>MINTEVRGIALRFAILITYLPTCTTYTPFNVNVVAPSLALGQFGWRECHAWKMLSEIRKNPISKPVSHSTFLIAVNRDTALWTDKEWERAISQVATTARLDHSKRLSWWRNPFCVGIVSTCTHLDIVSKWFRVSYLANNRRQLFATELDWFFSCRHTDLRQLLPPSPAQPQRRYSPPGHSPQSERTVCLELMYHKEQHKMWRWSHLTPQLVLIRVSSVYVVLSAYEEIARLVRFSQGKGLCNARFCGSIERTSVMLPKVLSAERPWRCKGNSRLSRLALICASVL</sequence>
<comment type="caution">
    <text evidence="2">The sequence shown here is derived from an EMBL/GenBank/DDBJ whole genome shotgun (WGS) entry which is preliminary data.</text>
</comment>
<evidence type="ECO:0000313" key="3">
    <source>
        <dbReference type="Proteomes" id="UP001451303"/>
    </source>
</evidence>
<evidence type="ECO:0000256" key="1">
    <source>
        <dbReference type="SAM" id="MobiDB-lite"/>
    </source>
</evidence>
<dbReference type="EMBL" id="JAVLET010000006">
    <property type="protein sequence ID" value="KAL0468735.1"/>
    <property type="molecule type" value="Genomic_DNA"/>
</dbReference>
<name>A0ABR3D7R6_NEUIN</name>
<accession>A0ABR3D7R6</accession>
<dbReference type="Proteomes" id="UP001451303">
    <property type="component" value="Unassembled WGS sequence"/>
</dbReference>
<organism evidence="2 3">
    <name type="scientific">Neurospora intermedia</name>
    <dbReference type="NCBI Taxonomy" id="5142"/>
    <lineage>
        <taxon>Eukaryota</taxon>
        <taxon>Fungi</taxon>
        <taxon>Dikarya</taxon>
        <taxon>Ascomycota</taxon>
        <taxon>Pezizomycotina</taxon>
        <taxon>Sordariomycetes</taxon>
        <taxon>Sordariomycetidae</taxon>
        <taxon>Sordariales</taxon>
        <taxon>Sordariaceae</taxon>
        <taxon>Neurospora</taxon>
    </lineage>
</organism>
<proteinExistence type="predicted"/>
<keyword evidence="3" id="KW-1185">Reference proteome</keyword>
<evidence type="ECO:0000313" key="2">
    <source>
        <dbReference type="EMBL" id="KAL0468735.1"/>
    </source>
</evidence>
<protein>
    <submittedName>
        <fullName evidence="2">Uncharacterized protein</fullName>
    </submittedName>
</protein>
<feature type="region of interest" description="Disordered" evidence="1">
    <location>
        <begin position="162"/>
        <end position="182"/>
    </location>
</feature>